<dbReference type="GO" id="GO:0005615">
    <property type="term" value="C:extracellular space"/>
    <property type="evidence" value="ECO:0000318"/>
    <property type="project" value="GO_Central"/>
</dbReference>
<dbReference type="ZFIN" id="ZDB-GENE-060213-2">
    <property type="gene designation" value="il15"/>
</dbReference>
<evidence type="ECO:0000256" key="7">
    <source>
        <dbReference type="RuleBase" id="RU003453"/>
    </source>
</evidence>
<dbReference type="InterPro" id="IPR003443">
    <property type="entry name" value="IL-15/IL-21_fam"/>
</dbReference>
<dbReference type="InterPro" id="IPR020439">
    <property type="entry name" value="IL-15"/>
</dbReference>
<dbReference type="GO" id="GO:0050778">
    <property type="term" value="P:positive regulation of immune response"/>
    <property type="evidence" value="ECO:0000318"/>
    <property type="project" value="GO_Central"/>
</dbReference>
<keyword evidence="5" id="KW-0732">Signal</keyword>
<evidence type="ECO:0000256" key="3">
    <source>
        <dbReference type="ARBA" id="ARBA00022514"/>
    </source>
</evidence>
<evidence type="ECO:0000256" key="4">
    <source>
        <dbReference type="ARBA" id="ARBA00022525"/>
    </source>
</evidence>
<dbReference type="GO" id="GO:0006955">
    <property type="term" value="P:immune response"/>
    <property type="evidence" value="ECO:0007669"/>
    <property type="project" value="InterPro"/>
</dbReference>
<evidence type="ECO:0000313" key="11">
    <source>
        <dbReference type="Proteomes" id="UP000000437"/>
    </source>
</evidence>
<comment type="similarity">
    <text evidence="2 7">Belongs to the IL-15/IL-21 family.</text>
</comment>
<reference evidence="12" key="15">
    <citation type="submission" date="2025-04" db="UniProtKB">
        <authorList>
            <consortium name="RefSeq"/>
        </authorList>
    </citation>
    <scope>IDENTIFICATION</scope>
    <source>
        <strain evidence="12">Tuebingen</strain>
    </source>
</reference>
<dbReference type="EMBL" id="BX957281">
    <property type="status" value="NOT_ANNOTATED_CDS"/>
    <property type="molecule type" value="Genomic_DNA"/>
</dbReference>
<evidence type="ECO:0000313" key="13">
    <source>
        <dbReference type="ZFIN" id="ZDB-GENE-060213-2"/>
    </source>
</evidence>
<dbReference type="PRINTS" id="PR01949">
    <property type="entry name" value="INTLKN15FISH"/>
</dbReference>
<comment type="subcellular location">
    <subcellularLocation>
        <location evidence="1">Secreted</location>
    </subcellularLocation>
</comment>
<reference evidence="12" key="13">
    <citation type="journal article" date="2021" name="Science">
        <title>PI(3,4)P2-mediated cytokinetic abscission prevents early senescence and cataract formation.</title>
        <authorList>
            <person name="Gulluni F."/>
            <person name="Prever L."/>
            <person name="Li H."/>
            <person name="Krafcikova P."/>
            <person name="Corrado I."/>
            <person name="Lo W.T."/>
            <person name="Margaria J.P."/>
            <person name="Chen A."/>
            <person name="De Santis M.C."/>
            <person name="Cnudde S.J."/>
            <person name="Fogerty J."/>
            <person name="Yuan A."/>
            <person name="Massarotti A."/>
            <person name="Sarijalo N.T."/>
            <person name="Vadas O."/>
            <person name="Williams R.L."/>
            <person name="Thelen M."/>
            <person name="Powell D.R."/>
            <person name="Schueler M."/>
            <person name="Wiesener M.S."/>
            <person name="Balla T."/>
            <person name="Baris H.N."/>
            <person name="Tiosano D."/>
            <person name="McDermott B.M. Jr."/>
            <person name="Perkins B.D."/>
            <person name="Ghigo A."/>
            <person name="Martini M."/>
            <person name="Haucke V."/>
            <person name="Boura E."/>
            <person name="Merlo G.R."/>
            <person name="Buchner D.A."/>
            <person name="Hirsch E."/>
        </authorList>
    </citation>
    <scope>NUCLEOTIDE SEQUENCE</scope>
    <source>
        <strain evidence="12">Tuebingen</strain>
    </source>
</reference>
<sequence length="193" mass="22038">MISVTLFLVFIAGLWINKPAKLKSMRTGRCACNTLCFENHMECHWNSEVWNSILILSCLSALLPLTEGQAGHPEQGLEDLLTILENHKKLFTSSTAHLYTPKIDDIHNCTFRFFDCFLLEMKVVLYEEGSGEDSPGVVMVERTLQHYSQNNCSARHPCELQELTNSTLFFDRMRNFLQKLIDNCGKKNNATCD</sequence>
<dbReference type="SUPFAM" id="SSF47266">
    <property type="entry name" value="4-helical cytokines"/>
    <property type="match status" value="1"/>
</dbReference>
<dbReference type="PANTHER" id="PTHR14356">
    <property type="entry name" value="INTERLEUKIN-15-RELATED"/>
    <property type="match status" value="1"/>
</dbReference>
<dbReference type="PaxDb" id="7955-ENSDARP00000118478"/>
<reference evidence="10 11" key="9">
    <citation type="journal article" date="2013" name="Nature">
        <title>The zebrafish reference genome sequence and its relationship to the human genome.</title>
        <authorList>
            <consortium name="Genome Reference Consortium Zebrafish"/>
            <person name="Howe K."/>
            <person name="Clark M.D."/>
            <person name="Torroja C.F."/>
            <person name="Torrance J."/>
            <person name="Berthelot C."/>
            <person name="Muffato M."/>
            <person name="Collins J.E."/>
            <person name="Humphray S."/>
            <person name="McLaren K."/>
            <person name="Matthews L."/>
            <person name="McLaren S."/>
            <person name="Sealy I."/>
            <person name="Caccamo M."/>
            <person name="Churcher C."/>
            <person name="Scott C."/>
            <person name="Barrett J.C."/>
            <person name="Koch R."/>
            <person name="Rauch G.J."/>
            <person name="White S."/>
            <person name="Chow W."/>
            <person name="Kilian B."/>
            <person name="Quintais L.T."/>
            <person name="Guerra-Assuncao J.A."/>
            <person name="Zhou Y."/>
            <person name="Gu Y."/>
            <person name="Yen J."/>
            <person name="Vogel J.H."/>
            <person name="Eyre T."/>
            <person name="Redmond S."/>
            <person name="Banerjee R."/>
            <person name="Chi J."/>
            <person name="Fu B."/>
            <person name="Langley E."/>
            <person name="Maguire S.F."/>
            <person name="Laird G.K."/>
            <person name="Lloyd D."/>
            <person name="Kenyon E."/>
            <person name="Donaldson S."/>
            <person name="Sehra H."/>
            <person name="Almeida-King J."/>
            <person name="Loveland J."/>
            <person name="Trevanion S."/>
            <person name="Jones M."/>
            <person name="Quail M."/>
            <person name="Willey D."/>
            <person name="Hunt A."/>
            <person name="Burton J."/>
            <person name="Sims S."/>
            <person name="McLay K."/>
            <person name="Plumb B."/>
            <person name="Davis J."/>
            <person name="Clee C."/>
            <person name="Oliver K."/>
            <person name="Clark R."/>
            <person name="Riddle C."/>
            <person name="Elliot D."/>
            <person name="Eliott D."/>
            <person name="Threadgold G."/>
            <person name="Harden G."/>
            <person name="Ware D."/>
            <person name="Begum S."/>
            <person name="Mortimore B."/>
            <person name="Mortimer B."/>
            <person name="Kerry G."/>
            <person name="Heath P."/>
            <person name="Phillimore B."/>
            <person name="Tracey A."/>
            <person name="Corby N."/>
            <person name="Dunn M."/>
            <person name="Johnson C."/>
            <person name="Wood J."/>
            <person name="Clark S."/>
            <person name="Pelan S."/>
            <person name="Griffiths G."/>
            <person name="Smith M."/>
            <person name="Glithero R."/>
            <person name="Howden P."/>
            <person name="Barker N."/>
            <person name="Lloyd C."/>
            <person name="Stevens C."/>
            <person name="Harley J."/>
            <person name="Holt K."/>
            <person name="Panagiotidis G."/>
            <person name="Lovell J."/>
            <person name="Beasley H."/>
            <person name="Henderson C."/>
            <person name="Gordon D."/>
            <person name="Auger K."/>
            <person name="Wright D."/>
            <person name="Collins J."/>
            <person name="Raisen C."/>
            <person name="Dyer L."/>
            <person name="Leung K."/>
            <person name="Robertson L."/>
            <person name="Ambridge K."/>
            <person name="Leongamornlert D."/>
            <person name="McGuire S."/>
            <person name="Gilderthorp R."/>
            <person name="Griffiths C."/>
            <person name="Manthravadi D."/>
            <person name="Nichol S."/>
            <person name="Barker G."/>
            <person name="Whitehead S."/>
            <person name="Kay M."/>
            <person name="Brown J."/>
            <person name="Murnane C."/>
            <person name="Gray E."/>
            <person name="Humphries M."/>
            <person name="Sycamore N."/>
            <person name="Barker D."/>
            <person name="Saunders D."/>
            <person name="Wallis J."/>
            <person name="Babbage A."/>
            <person name="Hammond S."/>
            <person name="Mashreghi-Mohammadi M."/>
            <person name="Barr L."/>
            <person name="Martin S."/>
            <person name="Wray P."/>
            <person name="Ellington A."/>
            <person name="Matthews N."/>
            <person name="Ellwood M."/>
            <person name="Woodmansey R."/>
            <person name="Clark G."/>
            <person name="Cooper J."/>
            <person name="Cooper J."/>
            <person name="Tromans A."/>
            <person name="Grafham D."/>
            <person name="Skuce C."/>
            <person name="Pandian R."/>
            <person name="Andrews R."/>
            <person name="Harrison E."/>
            <person name="Kimberley A."/>
            <person name="Garnett J."/>
            <person name="Fosker N."/>
            <person name="Hall R."/>
            <person name="Garner P."/>
            <person name="Kelly D."/>
            <person name="Bird C."/>
            <person name="Palmer S."/>
            <person name="Gehring I."/>
            <person name="Berger A."/>
            <person name="Dooley C.M."/>
            <person name="Ersan-Urun Z."/>
            <person name="Eser C."/>
            <person name="Geiger H."/>
            <person name="Geisler M."/>
            <person name="Karotki L."/>
            <person name="Kirn A."/>
            <person name="Konantz J."/>
            <person name="Konantz M."/>
            <person name="Oberlander M."/>
            <person name="Rudolph-Geiger S."/>
            <person name="Teucke M."/>
            <person name="Lanz C."/>
            <person name="Raddatz G."/>
            <person name="Osoegawa K."/>
            <person name="Zhu B."/>
            <person name="Rapp A."/>
            <person name="Widaa S."/>
            <person name="Langford C."/>
            <person name="Yang F."/>
            <person name="Schuster S.C."/>
            <person name="Carter N.P."/>
            <person name="Harrow J."/>
            <person name="Ning Z."/>
            <person name="Herrero J."/>
            <person name="Searle S.M."/>
            <person name="Enright A."/>
            <person name="Geisler R."/>
            <person name="Plasterk R.H."/>
            <person name="Lee C."/>
            <person name="Westerfield M."/>
            <person name="de Jong P.J."/>
            <person name="Zon L.I."/>
            <person name="Postlethwait J.H."/>
            <person name="Nusslein-Volhard C."/>
            <person name="Hubbard T.J."/>
            <person name="Roest Crollius H."/>
            <person name="Rogers J."/>
            <person name="Stemple D.L."/>
        </authorList>
    </citation>
    <scope>NUCLEOTIDE SEQUENCE [LARGE SCALE GENOMIC DNA]</scope>
    <source>
        <strain evidence="10 11">Tuebingen</strain>
    </source>
</reference>
<evidence type="ECO:0000313" key="9">
    <source>
        <dbReference type="EMBL" id="AAZ43090.1"/>
    </source>
</evidence>
<evidence type="ECO:0000313" key="12">
    <source>
        <dbReference type="RefSeq" id="NP_001034654.2"/>
    </source>
</evidence>
<dbReference type="PRINTS" id="PR01930">
    <property type="entry name" value="INTRLEUKIN15"/>
</dbReference>
<dbReference type="PANTHER" id="PTHR14356:SF3">
    <property type="entry name" value="INTERLEUKIN-15"/>
    <property type="match status" value="1"/>
</dbReference>
<dbReference type="GO" id="GO:0042119">
    <property type="term" value="P:neutrophil activation"/>
    <property type="evidence" value="ECO:0000318"/>
    <property type="project" value="GO_Central"/>
</dbReference>
<dbReference type="Ensembl" id="ENSDART00000134222.2">
    <property type="protein sequence ID" value="ENSDARP00000118478.1"/>
    <property type="gene ID" value="ENSDARG00000052361.5"/>
</dbReference>
<keyword evidence="4" id="KW-0964">Secreted</keyword>
<dbReference type="EMBL" id="BC162843">
    <property type="protein sequence ID" value="AAI62843.1"/>
    <property type="molecule type" value="mRNA"/>
</dbReference>
<dbReference type="GO" id="GO:0001819">
    <property type="term" value="P:positive regulation of cytokine production"/>
    <property type="evidence" value="ECO:0000318"/>
    <property type="project" value="GO_Central"/>
</dbReference>
<reference evidence="12" key="4">
    <citation type="journal article" date="2010" name="Fish Shellfish Immunol.">
        <title>Using an improved Tol2 transposon system to produce transgenic zebrafish with epinecidin-1 which enhanced resistance to bacterial infection.</title>
        <authorList>
            <person name="Peng K.C."/>
            <person name="Pan C.Y."/>
            <person name="Chou H.N."/>
            <person name="Chen J.Y."/>
        </authorList>
    </citation>
    <scope>NUCLEOTIDE SEQUENCE</scope>
    <source>
        <strain evidence="12">Tuebingen</strain>
    </source>
</reference>
<accession>Q15KG7</accession>
<name>Q15KG7_DANRE</name>
<dbReference type="OrthoDB" id="8905762at2759"/>
<reference evidence="12" key="10">
    <citation type="journal article" date="2019" name="Proc. Natl. Acad. Sci. U.S.A.">
        <title>Evolutionary transition from degenerate to nonredundant cytokine signaling networks supporting intrathymic T cell development.</title>
        <authorList>
            <person name="Lawir D.F."/>
            <person name="Hess I."/>
            <person name="Sikora K."/>
            <person name="Iwanami N."/>
            <person name="Siamishi I."/>
            <person name="Schorpp M."/>
            <person name="Boehm T."/>
        </authorList>
    </citation>
    <scope>NUCLEOTIDE SEQUENCE</scope>
    <source>
        <strain evidence="12">Tuebingen</strain>
    </source>
</reference>
<dbReference type="CTD" id="3600"/>
<dbReference type="GeneID" id="654826"/>
<dbReference type="Gene3D" id="1.20.1250.70">
    <property type="entry name" value="Interleukin-15/Interleukin-21"/>
    <property type="match status" value="1"/>
</dbReference>
<protein>
    <recommendedName>
        <fullName evidence="7">Interleukin</fullName>
    </recommendedName>
</protein>
<evidence type="ECO:0000256" key="6">
    <source>
        <dbReference type="ARBA" id="ARBA00023157"/>
    </source>
</evidence>
<organism evidence="8">
    <name type="scientific">Danio rerio</name>
    <name type="common">Zebrafish</name>
    <name type="synonym">Brachydanio rerio</name>
    <dbReference type="NCBI Taxonomy" id="7955"/>
    <lineage>
        <taxon>Eukaryota</taxon>
        <taxon>Metazoa</taxon>
        <taxon>Chordata</taxon>
        <taxon>Craniata</taxon>
        <taxon>Vertebrata</taxon>
        <taxon>Euteleostomi</taxon>
        <taxon>Actinopterygii</taxon>
        <taxon>Neopterygii</taxon>
        <taxon>Teleostei</taxon>
        <taxon>Ostariophysi</taxon>
        <taxon>Cypriniformes</taxon>
        <taxon>Danionidae</taxon>
        <taxon>Danioninae</taxon>
        <taxon>Danio</taxon>
    </lineage>
</organism>
<dbReference type="RefSeq" id="NP_001034654.2">
    <property type="nucleotide sequence ID" value="NM_001039565.2"/>
</dbReference>
<evidence type="ECO:0000256" key="5">
    <source>
        <dbReference type="ARBA" id="ARBA00022729"/>
    </source>
</evidence>
<reference evidence="12" key="14">
    <citation type="journal article" date="2022" name="Genomics">
        <title>Understanding the complexity of epimorphic regeneration in zebrafish caudal fin tissue: A transcriptomic and proteomic approach.</title>
        <authorList>
            <person name="Banu S."/>
            <person name="Gaur N."/>
            <person name="Nair S."/>
            <person name="Ravikrishnan T."/>
            <person name="Khan S."/>
            <person name="Mani S."/>
            <person name="Bharathi S."/>
            <person name="Mandal K."/>
            <person name="Kuram N.A."/>
            <person name="Vuppaladadium S."/>
            <person name="Ravi R."/>
            <person name="Murthy C.L.N."/>
            <person name="Quoseena M."/>
            <person name="Babu N.S."/>
            <person name="Idris M.M."/>
        </authorList>
    </citation>
    <scope>NUCLEOTIDE SEQUENCE</scope>
    <source>
        <strain evidence="12">Tuebingen</strain>
    </source>
</reference>
<dbReference type="AlphaFoldDB" id="Q15KG7"/>
<evidence type="ECO:0000256" key="1">
    <source>
        <dbReference type="ARBA" id="ARBA00004613"/>
    </source>
</evidence>
<dbReference type="Reactome" id="R-DRE-8983432">
    <property type="pathway name" value="Interleukin-15 signaling"/>
</dbReference>
<dbReference type="GO" id="GO:0042102">
    <property type="term" value="P:positive regulation of T cell proliferation"/>
    <property type="evidence" value="ECO:0000318"/>
    <property type="project" value="GO_Central"/>
</dbReference>
<dbReference type="InterPro" id="IPR020410">
    <property type="entry name" value="IL-15_fish"/>
</dbReference>
<reference evidence="12" key="7">
    <citation type="journal article" date="2011" name="Fish Shellfish Immunol.">
        <title>Insights into the antibacterial and immunomodulatory functions of the antimicrobial peptide, epinecidin-1, against Vibrio vulnificus infection in zebrafish.</title>
        <authorList>
            <person name="Pan C.Y."/>
            <person name="Wu J.L."/>
            <person name="Hui C.F."/>
            <person name="Lin C.H."/>
            <person name="Chen J.Y."/>
        </authorList>
    </citation>
    <scope>NUCLEOTIDE SEQUENCE</scope>
    <source>
        <strain evidence="12">Tuebingen</strain>
    </source>
</reference>
<keyword evidence="11" id="KW-1185">Reference proteome</keyword>
<dbReference type="AGR" id="ZFIN:ZDB-GENE-060213-2"/>
<dbReference type="OMA" id="FFDRMTN"/>
<proteinExistence type="evidence at transcript level"/>
<dbReference type="HOGENOM" id="CLU_1408299_0_0_1"/>
<dbReference type="Proteomes" id="UP000000437">
    <property type="component" value="Chromosome 1"/>
</dbReference>
<keyword evidence="3 7" id="KW-0202">Cytokine</keyword>
<dbReference type="InterPro" id="IPR009079">
    <property type="entry name" value="4_helix_cytokine-like_core"/>
</dbReference>
<dbReference type="KEGG" id="dre:654826"/>
<gene>
    <name evidence="8 10 12 13" type="primary">il15</name>
</gene>
<reference evidence="9" key="1">
    <citation type="submission" date="2005-06" db="EMBL/GenBank/DDBJ databases">
        <title>Identification of interleukin-15 homolog in zebrafish.</title>
        <authorList>
            <person name="Shao J."/>
            <person name="Fang W."/>
            <person name="Xiang L."/>
        </authorList>
    </citation>
    <scope>NUCLEOTIDE SEQUENCE</scope>
</reference>
<dbReference type="GeneTree" id="ENSGT00390000016264"/>
<dbReference type="EMBL" id="DQ099498">
    <property type="protein sequence ID" value="AAZ43090.1"/>
    <property type="molecule type" value="mRNA"/>
</dbReference>
<evidence type="ECO:0000313" key="8">
    <source>
        <dbReference type="EMBL" id="AAI62843.1"/>
    </source>
</evidence>
<dbReference type="Bgee" id="ENSDARG00000052361">
    <property type="expression patterns" value="Expressed in pharyngeal gill and 17 other cell types or tissues"/>
</dbReference>
<dbReference type="GO" id="GO:0005126">
    <property type="term" value="F:cytokine receptor binding"/>
    <property type="evidence" value="ECO:0007669"/>
    <property type="project" value="InterPro"/>
</dbReference>
<dbReference type="GO" id="GO:0005125">
    <property type="term" value="F:cytokine activity"/>
    <property type="evidence" value="ECO:0000318"/>
    <property type="project" value="GO_Central"/>
</dbReference>
<accession>B3DHP9</accession>
<reference evidence="10" key="8">
    <citation type="submission" date="2012-02" db="UniProtKB">
        <authorList>
            <consortium name="Ensembl"/>
        </authorList>
    </citation>
    <scope>IDENTIFICATION</scope>
    <source>
        <strain evidence="10">Tuebingen</strain>
    </source>
</reference>
<keyword evidence="6" id="KW-1015">Disulfide bond</keyword>
<evidence type="ECO:0000256" key="2">
    <source>
        <dbReference type="ARBA" id="ARBA00006050"/>
    </source>
</evidence>
<dbReference type="SMR" id="Q15KG7"/>
<reference evidence="12" key="12">
    <citation type="journal article" date="2021" name="Biochim. Biophys. Acta Mol. Basis Dis.">
        <title>Deficiency of heat shock factor 4 promotes lens epithelial cell senescence through upregulating p21&lt;sup&gt;cip1&lt;/sup&gt; expression.</title>
        <authorList>
            <person name="Cui X."/>
            <person name="Du C."/>
            <person name="Wan S."/>
            <person name="Wu D."/>
            <person name="Yan L."/>
            <person name="Zhang J."/>
            <person name="Li J."/>
            <person name="Li H."/>
            <person name="Yang Z."/>
            <person name="Zhang H."/>
            <person name="Zhang J."/>
            <person name="Mu H."/>
            <person name="Zhang F."/>
            <person name="Peng X."/>
            <person name="Liu M."/>
            <person name="Hu Y."/>
        </authorList>
    </citation>
    <scope>NUCLEOTIDE SEQUENCE</scope>
    <source>
        <strain evidence="12">Tuebingen</strain>
    </source>
</reference>
<dbReference type="Pfam" id="PF02372">
    <property type="entry name" value="IL15"/>
    <property type="match status" value="1"/>
</dbReference>
<reference evidence="8" key="3">
    <citation type="submission" date="2008-04" db="EMBL/GenBank/DDBJ databases">
        <authorList>
            <consortium name="NIH - Zebrafish Gene Collection (ZGC) project"/>
        </authorList>
    </citation>
    <scope>NUCLEOTIDE SEQUENCE [LARGE SCALE MRNA]</scope>
</reference>
<reference evidence="12" key="6">
    <citation type="journal article" date="2011" name="Fish Shellfish Immunol.">
        <title>Activation of cytokine expression occurs through the TNFalpha/NF-kappaB-mediated pathway in birnavirus-infected cells.</title>
        <authorList>
            <person name="Wang W.L."/>
            <person name="Liu W."/>
            <person name="Gong H.Y."/>
            <person name="Hong J.R."/>
            <person name="Lin C.C."/>
            <person name="Wu J.L."/>
        </authorList>
    </citation>
    <scope>NUCLEOTIDE SEQUENCE</scope>
    <source>
        <strain evidence="12">Tuebingen</strain>
    </source>
</reference>
<reference evidence="12" key="2">
    <citation type="journal article" date="2006" name="Mol. Immunol.">
        <title>Two interleukin (IL)-15 homologues in fish from two distinct origins.</title>
        <authorList>
            <person name="Bei J.X."/>
            <person name="Suetake H."/>
            <person name="Araki K."/>
            <person name="Kikuchi K."/>
            <person name="Yoshiura Y."/>
            <person name="Lin H.R."/>
            <person name="Suzuki Y."/>
        </authorList>
    </citation>
    <scope>NUCLEOTIDE SEQUENCE</scope>
    <source>
        <strain evidence="12">Tuebingen</strain>
    </source>
</reference>
<reference evidence="12" key="11">
    <citation type="journal article" date="2020" name="Microb. Biotechnol.">
        <title>Metabolic modulation of redox state confounds fish survival against Vibrio alginolyticus infection.</title>
        <authorList>
            <person name="Gong Q.Y."/>
            <person name="Yang M.J."/>
            <person name="Yang L.F."/>
            <person name="Chen Z.G."/>
            <person name="Jiang M."/>
            <person name="Peng B."/>
        </authorList>
    </citation>
    <scope>NUCLEOTIDE SEQUENCE</scope>
    <source>
        <strain evidence="12">Tuebingen</strain>
    </source>
</reference>
<dbReference type="ExpressionAtlas" id="Q15KG7">
    <property type="expression patterns" value="baseline"/>
</dbReference>
<evidence type="ECO:0000313" key="10">
    <source>
        <dbReference type="Ensembl" id="ENSDARP00000118478"/>
    </source>
</evidence>
<reference evidence="12" key="5">
    <citation type="journal article" date="2010" name="Fish Shellfish Immunol.">
        <title>Tilapia hepcidin (TH)2-3 as a transgene in transgenic fish enhances resistance to Vibrio vulnificus infection and causes variations in immune-related genes after infection by different bacterial species.</title>
        <authorList>
            <person name="Hsieh J.C."/>
            <person name="Pan C.Y."/>
            <person name="Chen J.Y."/>
        </authorList>
    </citation>
    <scope>NUCLEOTIDE SEQUENCE</scope>
    <source>
        <strain evidence="12">Tuebingen</strain>
    </source>
</reference>
<dbReference type="STRING" id="7955.ENSDARP00000118478"/>